<feature type="domain" description="BIG2" evidence="1">
    <location>
        <begin position="174"/>
        <end position="225"/>
    </location>
</feature>
<dbReference type="RefSeq" id="WP_259543443.1">
    <property type="nucleotide sequence ID" value="NZ_JANLCJ010000433.1"/>
</dbReference>
<gene>
    <name evidence="2" type="ORF">N1032_25695</name>
</gene>
<accession>A0ABT2HAY7</accession>
<dbReference type="Pfam" id="PF02368">
    <property type="entry name" value="Big_2"/>
    <property type="match status" value="1"/>
</dbReference>
<proteinExistence type="predicted"/>
<evidence type="ECO:0000313" key="3">
    <source>
        <dbReference type="Proteomes" id="UP001165586"/>
    </source>
</evidence>
<dbReference type="Pfam" id="PF17236">
    <property type="entry name" value="SU10_MCP"/>
    <property type="match status" value="1"/>
</dbReference>
<feature type="non-terminal residue" evidence="2">
    <location>
        <position position="1"/>
    </location>
</feature>
<dbReference type="SUPFAM" id="SSF49373">
    <property type="entry name" value="Invasin/intimin cell-adhesion fragments"/>
    <property type="match status" value="1"/>
</dbReference>
<dbReference type="InterPro" id="IPR003343">
    <property type="entry name" value="Big_2"/>
</dbReference>
<dbReference type="Proteomes" id="UP001165586">
    <property type="component" value="Unassembled WGS sequence"/>
</dbReference>
<dbReference type="EMBL" id="JANLCJ010000433">
    <property type="protein sequence ID" value="MCS5737125.1"/>
    <property type="molecule type" value="Genomic_DNA"/>
</dbReference>
<sequence>ASDIKVNTYVSTLVTPLGCTYKLIPNRFMPEDRIYFFRAADWTQMVLRAPTTQLLAKTGSHDKYMIEMEVGLRHKNQFASGILEITAGTTPSITAISSTHGLVVGSTLDASTLFTVTGGGTPTFSVDASGNATLGADGKTLTGVKVGDTVVTGTLNGVTATATVTIHVTAANVAVASVTVAPTTLTKVVGDAAVVLTATVLPANASNKAVTWSSSDATVAAVNAT</sequence>
<keyword evidence="3" id="KW-1185">Reference proteome</keyword>
<dbReference type="InterPro" id="IPR008964">
    <property type="entry name" value="Invasin/intimin_cell_adhesion"/>
</dbReference>
<comment type="caution">
    <text evidence="2">The sequence shown here is derived from an EMBL/GenBank/DDBJ whole genome shotgun (WGS) entry which is preliminary data.</text>
</comment>
<feature type="non-terminal residue" evidence="2">
    <location>
        <position position="225"/>
    </location>
</feature>
<protein>
    <submittedName>
        <fullName evidence="2">DUF5309 family protein</fullName>
    </submittedName>
</protein>
<reference evidence="2" key="1">
    <citation type="submission" date="2022-08" db="EMBL/GenBank/DDBJ databases">
        <authorList>
            <person name="Deng Y."/>
            <person name="Han X.-F."/>
            <person name="Zhang Y.-Q."/>
        </authorList>
    </citation>
    <scope>NUCLEOTIDE SEQUENCE</scope>
    <source>
        <strain evidence="2">CPCC 203386</strain>
    </source>
</reference>
<evidence type="ECO:0000259" key="1">
    <source>
        <dbReference type="Pfam" id="PF02368"/>
    </source>
</evidence>
<dbReference type="Gene3D" id="2.60.40.1080">
    <property type="match status" value="1"/>
</dbReference>
<organism evidence="2 3">
    <name type="scientific">Herbiconiux daphne</name>
    <dbReference type="NCBI Taxonomy" id="2970914"/>
    <lineage>
        <taxon>Bacteria</taxon>
        <taxon>Bacillati</taxon>
        <taxon>Actinomycetota</taxon>
        <taxon>Actinomycetes</taxon>
        <taxon>Micrococcales</taxon>
        <taxon>Microbacteriaceae</taxon>
        <taxon>Herbiconiux</taxon>
    </lineage>
</organism>
<name>A0ABT2HAY7_9MICO</name>
<evidence type="ECO:0000313" key="2">
    <source>
        <dbReference type="EMBL" id="MCS5737125.1"/>
    </source>
</evidence>
<dbReference type="InterPro" id="IPR035198">
    <property type="entry name" value="SU10_MCP"/>
</dbReference>